<dbReference type="PIRSF" id="PIRSF004682">
    <property type="entry name" value="GmhB"/>
    <property type="match status" value="1"/>
</dbReference>
<keyword evidence="3" id="KW-0479">Metal-binding</keyword>
<evidence type="ECO:0000256" key="3">
    <source>
        <dbReference type="ARBA" id="ARBA00022723"/>
    </source>
</evidence>
<dbReference type="PANTHER" id="PTHR42891">
    <property type="entry name" value="D-GLYCERO-BETA-D-MANNO-HEPTOSE-1,7-BISPHOSPHATE 7-PHOSPHATASE"/>
    <property type="match status" value="1"/>
</dbReference>
<dbReference type="Gene3D" id="3.40.50.1000">
    <property type="entry name" value="HAD superfamily/HAD-like"/>
    <property type="match status" value="1"/>
</dbReference>
<dbReference type="GO" id="GO:0016787">
    <property type="term" value="F:hydrolase activity"/>
    <property type="evidence" value="ECO:0007669"/>
    <property type="project" value="UniProtKB-KW"/>
</dbReference>
<dbReference type="Pfam" id="PF13242">
    <property type="entry name" value="Hydrolase_like"/>
    <property type="match status" value="1"/>
</dbReference>
<keyword evidence="2 7" id="KW-0963">Cytoplasm</keyword>
<dbReference type="RefSeq" id="WP_310520671.1">
    <property type="nucleotide sequence ID" value="NZ_BAABBS010000002.1"/>
</dbReference>
<comment type="caution">
    <text evidence="8">The sequence shown here is derived from an EMBL/GenBank/DDBJ whole genome shotgun (WGS) entry which is preliminary data.</text>
</comment>
<dbReference type="InterPro" id="IPR006549">
    <property type="entry name" value="HAD-SF_hydro_IIIA"/>
</dbReference>
<name>A0ABU1FK60_9MICO</name>
<evidence type="ECO:0000256" key="4">
    <source>
        <dbReference type="ARBA" id="ARBA00022801"/>
    </source>
</evidence>
<organism evidence="8 9">
    <name type="scientific">Agromyces indicus</name>
    <dbReference type="NCBI Taxonomy" id="758919"/>
    <lineage>
        <taxon>Bacteria</taxon>
        <taxon>Bacillati</taxon>
        <taxon>Actinomycetota</taxon>
        <taxon>Actinomycetes</taxon>
        <taxon>Micrococcales</taxon>
        <taxon>Microbacteriaceae</taxon>
        <taxon>Agromyces</taxon>
    </lineage>
</organism>
<evidence type="ECO:0000256" key="5">
    <source>
        <dbReference type="ARBA" id="ARBA00023277"/>
    </source>
</evidence>
<dbReference type="InterPro" id="IPR023214">
    <property type="entry name" value="HAD_sf"/>
</dbReference>
<accession>A0ABU1FK60</accession>
<dbReference type="InterPro" id="IPR006439">
    <property type="entry name" value="HAD-SF_hydro_IA"/>
</dbReference>
<evidence type="ECO:0000256" key="1">
    <source>
        <dbReference type="ARBA" id="ARBA00004496"/>
    </source>
</evidence>
<dbReference type="InterPro" id="IPR006357">
    <property type="entry name" value="HAD-SF_hydro_IIA"/>
</dbReference>
<dbReference type="NCBIfam" id="TIGR01549">
    <property type="entry name" value="HAD-SF-IA-v1"/>
    <property type="match status" value="1"/>
</dbReference>
<dbReference type="EC" id="3.1.3.-" evidence="7"/>
<gene>
    <name evidence="8" type="ORF">RH861_08730</name>
</gene>
<comment type="similarity">
    <text evidence="7">Belongs to the gmhB family.</text>
</comment>
<dbReference type="EMBL" id="JAVKGS010000002">
    <property type="protein sequence ID" value="MDR5692142.1"/>
    <property type="molecule type" value="Genomic_DNA"/>
</dbReference>
<keyword evidence="4 7" id="KW-0378">Hydrolase</keyword>
<evidence type="ECO:0000313" key="8">
    <source>
        <dbReference type="EMBL" id="MDR5692142.1"/>
    </source>
</evidence>
<dbReference type="PANTHER" id="PTHR42891:SF1">
    <property type="entry name" value="D-GLYCERO-BETA-D-MANNO-HEPTOSE-1,7-BISPHOSPHATE 7-PHOSPHATASE"/>
    <property type="match status" value="1"/>
</dbReference>
<evidence type="ECO:0000256" key="6">
    <source>
        <dbReference type="ARBA" id="ARBA00031828"/>
    </source>
</evidence>
<dbReference type="InterPro" id="IPR004446">
    <property type="entry name" value="Heptose_bisP_phosphatase"/>
</dbReference>
<dbReference type="Proteomes" id="UP001260072">
    <property type="component" value="Unassembled WGS sequence"/>
</dbReference>
<dbReference type="NCBIfam" id="TIGR01509">
    <property type="entry name" value="HAD-SF-IA-v3"/>
    <property type="match status" value="1"/>
</dbReference>
<evidence type="ECO:0000256" key="2">
    <source>
        <dbReference type="ARBA" id="ARBA00022490"/>
    </source>
</evidence>
<dbReference type="Pfam" id="PF13344">
    <property type="entry name" value="Hydrolase_6"/>
    <property type="match status" value="1"/>
</dbReference>
<keyword evidence="5 7" id="KW-0119">Carbohydrate metabolism</keyword>
<keyword evidence="9" id="KW-1185">Reference proteome</keyword>
<evidence type="ECO:0000256" key="7">
    <source>
        <dbReference type="PIRNR" id="PIRNR004682"/>
    </source>
</evidence>
<dbReference type="SUPFAM" id="SSF56784">
    <property type="entry name" value="HAD-like"/>
    <property type="match status" value="1"/>
</dbReference>
<reference evidence="9" key="1">
    <citation type="submission" date="2023-07" db="EMBL/GenBank/DDBJ databases">
        <title>Description of three actinobacteria isolated from air of manufacturing shop in a pharmaceutical factory.</title>
        <authorList>
            <person name="Zhang D.-F."/>
        </authorList>
    </citation>
    <scope>NUCLEOTIDE SEQUENCE [LARGE SCALE GENOMIC DNA]</scope>
    <source>
        <strain evidence="9">CCTCC AB 2011122</strain>
    </source>
</reference>
<comment type="subcellular location">
    <subcellularLocation>
        <location evidence="1 7">Cytoplasm</location>
    </subcellularLocation>
</comment>
<dbReference type="InterPro" id="IPR036412">
    <property type="entry name" value="HAD-like_sf"/>
</dbReference>
<protein>
    <recommendedName>
        <fullName evidence="6 7">D,D-heptose 1,7-bisphosphate phosphatase</fullName>
        <ecNumber evidence="7">3.1.3.-</ecNumber>
    </recommendedName>
</protein>
<evidence type="ECO:0000313" key="9">
    <source>
        <dbReference type="Proteomes" id="UP001260072"/>
    </source>
</evidence>
<proteinExistence type="inferred from homology"/>
<dbReference type="InterPro" id="IPR006543">
    <property type="entry name" value="Histidinol-phos"/>
</dbReference>
<dbReference type="NCBIfam" id="TIGR01656">
    <property type="entry name" value="Histidinol-ppas"/>
    <property type="match status" value="1"/>
</dbReference>
<sequence>MANRIPRAVLFDRDGTLIRDVPYNGDPSLVEPMPTAAEALAELRARGIRIGVVTNQSGIARGLLSSEEVDAVNARVDRLLGPFDVWRVCPHGVDDGCTCRKPAPGMLRAACEALAISPEEAVMIGDIGADMAAATAAGMRGVLVPTAVTRPHEIAAAAHVASDVMAAVRLVLAEGGADAAA</sequence>
<dbReference type="NCBIfam" id="TIGR01662">
    <property type="entry name" value="HAD-SF-IIIA"/>
    <property type="match status" value="1"/>
</dbReference>